<feature type="region of interest" description="Disordered" evidence="1">
    <location>
        <begin position="1"/>
        <end position="37"/>
    </location>
</feature>
<organism evidence="2 3">
    <name type="scientific">Psychromicrobium silvestre</name>
    <dbReference type="NCBI Taxonomy" id="1645614"/>
    <lineage>
        <taxon>Bacteria</taxon>
        <taxon>Bacillati</taxon>
        <taxon>Actinomycetota</taxon>
        <taxon>Actinomycetes</taxon>
        <taxon>Micrococcales</taxon>
        <taxon>Micrococcaceae</taxon>
        <taxon>Psychromicrobium</taxon>
    </lineage>
</organism>
<feature type="compositionally biased region" description="Basic and acidic residues" evidence="1">
    <location>
        <begin position="1"/>
        <end position="10"/>
    </location>
</feature>
<comment type="caution">
    <text evidence="2">The sequence shown here is derived from an EMBL/GenBank/DDBJ whole genome shotgun (WGS) entry which is preliminary data.</text>
</comment>
<reference evidence="2 3" key="1">
    <citation type="submission" date="2020-07" db="EMBL/GenBank/DDBJ databases">
        <title>Sequencing the genomes of 1000 actinobacteria strains.</title>
        <authorList>
            <person name="Klenk H.-P."/>
        </authorList>
    </citation>
    <scope>NUCLEOTIDE SEQUENCE [LARGE SCALE GENOMIC DNA]</scope>
    <source>
        <strain evidence="2 3">DSM 102047</strain>
    </source>
</reference>
<evidence type="ECO:0000256" key="1">
    <source>
        <dbReference type="SAM" id="MobiDB-lite"/>
    </source>
</evidence>
<proteinExistence type="predicted"/>
<feature type="compositionally biased region" description="Basic and acidic residues" evidence="1">
    <location>
        <begin position="26"/>
        <end position="37"/>
    </location>
</feature>
<evidence type="ECO:0000313" key="3">
    <source>
        <dbReference type="Proteomes" id="UP000521748"/>
    </source>
</evidence>
<sequence length="37" mass="4289">MRVAEQDLDNRGPPTGAHNNKFSEQAYKEYEHASQRI</sequence>
<accession>A0A7Y9LU24</accession>
<dbReference type="EMBL" id="JACBYQ010000002">
    <property type="protein sequence ID" value="NYE95607.1"/>
    <property type="molecule type" value="Genomic_DNA"/>
</dbReference>
<gene>
    <name evidence="2" type="ORF">FHU41_001857</name>
</gene>
<protein>
    <submittedName>
        <fullName evidence="2">Uncharacterized protein</fullName>
    </submittedName>
</protein>
<dbReference type="AlphaFoldDB" id="A0A7Y9LU24"/>
<dbReference type="Proteomes" id="UP000521748">
    <property type="component" value="Unassembled WGS sequence"/>
</dbReference>
<keyword evidence="3" id="KW-1185">Reference proteome</keyword>
<name>A0A7Y9LU24_9MICC</name>
<evidence type="ECO:0000313" key="2">
    <source>
        <dbReference type="EMBL" id="NYE95607.1"/>
    </source>
</evidence>